<sequence>MPSLSLRSVVVVPQLCHHCRSLASRQSPSASSKVSYDGLPQLCRRRSLSSAADDLPQLRCR</sequence>
<proteinExistence type="predicted"/>
<organism evidence="1 2">
    <name type="scientific">Brassica cretica</name>
    <name type="common">Mustard</name>
    <dbReference type="NCBI Taxonomy" id="69181"/>
    <lineage>
        <taxon>Eukaryota</taxon>
        <taxon>Viridiplantae</taxon>
        <taxon>Streptophyta</taxon>
        <taxon>Embryophyta</taxon>
        <taxon>Tracheophyta</taxon>
        <taxon>Spermatophyta</taxon>
        <taxon>Magnoliopsida</taxon>
        <taxon>eudicotyledons</taxon>
        <taxon>Gunneridae</taxon>
        <taxon>Pentapetalae</taxon>
        <taxon>rosids</taxon>
        <taxon>malvids</taxon>
        <taxon>Brassicales</taxon>
        <taxon>Brassicaceae</taxon>
        <taxon>Brassiceae</taxon>
        <taxon>Brassica</taxon>
    </lineage>
</organism>
<gene>
    <name evidence="1" type="ORF">F2Q69_00030364</name>
</gene>
<dbReference type="Proteomes" id="UP000712600">
    <property type="component" value="Unassembled WGS sequence"/>
</dbReference>
<name>A0A8S9S8M6_BRACR</name>
<evidence type="ECO:0000313" key="1">
    <source>
        <dbReference type="EMBL" id="KAF3588244.1"/>
    </source>
</evidence>
<dbReference type="EMBL" id="QGKX02000088">
    <property type="protein sequence ID" value="KAF3588244.1"/>
    <property type="molecule type" value="Genomic_DNA"/>
</dbReference>
<dbReference type="AlphaFoldDB" id="A0A8S9S8M6"/>
<comment type="caution">
    <text evidence="1">The sequence shown here is derived from an EMBL/GenBank/DDBJ whole genome shotgun (WGS) entry which is preliminary data.</text>
</comment>
<reference evidence="1" key="1">
    <citation type="submission" date="2019-12" db="EMBL/GenBank/DDBJ databases">
        <title>Genome sequencing and annotation of Brassica cretica.</title>
        <authorList>
            <person name="Studholme D.J."/>
            <person name="Sarris P."/>
        </authorList>
    </citation>
    <scope>NUCLEOTIDE SEQUENCE</scope>
    <source>
        <strain evidence="1">PFS-109/04</strain>
        <tissue evidence="1">Leaf</tissue>
    </source>
</reference>
<evidence type="ECO:0000313" key="2">
    <source>
        <dbReference type="Proteomes" id="UP000712600"/>
    </source>
</evidence>
<protein>
    <submittedName>
        <fullName evidence="1">Uncharacterized protein</fullName>
    </submittedName>
</protein>
<accession>A0A8S9S8M6</accession>